<organism evidence="2 3">
    <name type="scientific">Allosphingosinicella indica</name>
    <dbReference type="NCBI Taxonomy" id="941907"/>
    <lineage>
        <taxon>Bacteria</taxon>
        <taxon>Pseudomonadati</taxon>
        <taxon>Pseudomonadota</taxon>
        <taxon>Alphaproteobacteria</taxon>
        <taxon>Sphingomonadales</taxon>
        <taxon>Sphingomonadaceae</taxon>
        <taxon>Allosphingosinicella</taxon>
    </lineage>
</organism>
<name>A0A1X7G1G2_9SPHN</name>
<feature type="signal peptide" evidence="1">
    <location>
        <begin position="1"/>
        <end position="21"/>
    </location>
</feature>
<reference evidence="3" key="1">
    <citation type="submission" date="2017-04" db="EMBL/GenBank/DDBJ databases">
        <authorList>
            <person name="Varghese N."/>
            <person name="Submissions S."/>
        </authorList>
    </citation>
    <scope>NUCLEOTIDE SEQUENCE [LARGE SCALE GENOMIC DNA]</scope>
    <source>
        <strain evidence="3">Dd16</strain>
    </source>
</reference>
<dbReference type="OrthoDB" id="7596589at2"/>
<accession>A0A1X7G1G2</accession>
<feature type="chain" id="PRO_5013095443" evidence="1">
    <location>
        <begin position="22"/>
        <end position="138"/>
    </location>
</feature>
<keyword evidence="3" id="KW-1185">Reference proteome</keyword>
<dbReference type="EMBL" id="LT840185">
    <property type="protein sequence ID" value="SMF61723.1"/>
    <property type="molecule type" value="Genomic_DNA"/>
</dbReference>
<protein>
    <submittedName>
        <fullName evidence="2">Uncharacterized protein</fullName>
    </submittedName>
</protein>
<gene>
    <name evidence="2" type="ORF">SAMN06295910_0715</name>
</gene>
<dbReference type="RefSeq" id="WP_157123673.1">
    <property type="nucleotide sequence ID" value="NZ_LT840185.1"/>
</dbReference>
<evidence type="ECO:0000313" key="3">
    <source>
        <dbReference type="Proteomes" id="UP000192934"/>
    </source>
</evidence>
<dbReference type="STRING" id="941907.SAMN06295910_0715"/>
<evidence type="ECO:0000256" key="1">
    <source>
        <dbReference type="SAM" id="SignalP"/>
    </source>
</evidence>
<dbReference type="PROSITE" id="PS51257">
    <property type="entry name" value="PROKAR_LIPOPROTEIN"/>
    <property type="match status" value="1"/>
</dbReference>
<dbReference type="AlphaFoldDB" id="A0A1X7G1G2"/>
<keyword evidence="1" id="KW-0732">Signal</keyword>
<sequence length="138" mass="14210">MKMILSASAVLLAACSMTASANPDRAAPALSEKDQAGLERALAGRTPGQPQSCVRQLDLGASKTFGGQVIVFDGPGSTKYVNRPSGGCPSLEFGRAIKTRTVSTNLCSGDIAVAFDPVSGIEYAGCPLGEFVPYRRGG</sequence>
<evidence type="ECO:0000313" key="2">
    <source>
        <dbReference type="EMBL" id="SMF61723.1"/>
    </source>
</evidence>
<proteinExistence type="predicted"/>
<dbReference type="Proteomes" id="UP000192934">
    <property type="component" value="Chromosome I"/>
</dbReference>